<keyword evidence="6" id="KW-1185">Reference proteome</keyword>
<keyword evidence="4" id="KW-0732">Signal</keyword>
<name>A0ABT3TJI8_9GAMM</name>
<dbReference type="EMBL" id="SHNN01000003">
    <property type="protein sequence ID" value="MCX2982483.1"/>
    <property type="molecule type" value="Genomic_DNA"/>
</dbReference>
<evidence type="ECO:0000313" key="6">
    <source>
        <dbReference type="Proteomes" id="UP001143362"/>
    </source>
</evidence>
<sequence>MRYIHFVIFCLLLLVGCAQTPELQTASEPAAEPIAAPVADEEPAAPVAEVRVTPQRPFPDDSLYSLLVAEFALRRRKYEQALQNYTELAPQLRDTAVSARATRLAQYMRDDQSAITAAQLWAELDPDQMEAHLMLANMLARRGQTLEALPHMIALTRAGGAANYSALATGFEQLSNGQKQKLLDTINQLRLEQPQDTQLMICKALLLENLGQTPAAVDELQAVFVIDDQQLQAIVLEAKLKQDLGQHDGLYDRIITALEANPDNSLLRMQYARLLTRTDLSEARTQFTYLLERAPDDSNLLLSVALIEMELGNIAEAKPHLEALLRLDTRTDEAHLYLGRIAEQHQRFDDALLHYKNITPAGDFGFATGRIAALALAAGKDQELRFYLAQLRQQYPRLREQLYAIEIDSLSSTNRTGEALQTANVALLELPDSSDLQYMRSMLYEAQGNLNAMERDMRLILERDPDNATVLNALGYTLADRTDRLAEAEMMITRALQLQPDEPAVIDSMGWVKYRLGEVEEALTYLQRAYVLFPDPEVAAHYGEVLWVSGDQEQALEIWRAALLVKPGHSLVLKTMRRLGAPVVAE</sequence>
<evidence type="ECO:0000256" key="4">
    <source>
        <dbReference type="SAM" id="SignalP"/>
    </source>
</evidence>
<dbReference type="PROSITE" id="PS51257">
    <property type="entry name" value="PROKAR_LIPOPROTEIN"/>
    <property type="match status" value="1"/>
</dbReference>
<keyword evidence="1" id="KW-0677">Repeat</keyword>
<dbReference type="Proteomes" id="UP001143362">
    <property type="component" value="Unassembled WGS sequence"/>
</dbReference>
<dbReference type="PROSITE" id="PS50005">
    <property type="entry name" value="TPR"/>
    <property type="match status" value="1"/>
</dbReference>
<evidence type="ECO:0000256" key="1">
    <source>
        <dbReference type="ARBA" id="ARBA00022737"/>
    </source>
</evidence>
<dbReference type="SUPFAM" id="SSF48452">
    <property type="entry name" value="TPR-like"/>
    <property type="match status" value="4"/>
</dbReference>
<proteinExistence type="predicted"/>
<evidence type="ECO:0000256" key="3">
    <source>
        <dbReference type="PROSITE-ProRule" id="PRU00339"/>
    </source>
</evidence>
<dbReference type="Gene3D" id="1.25.40.10">
    <property type="entry name" value="Tetratricopeptide repeat domain"/>
    <property type="match status" value="4"/>
</dbReference>
<feature type="chain" id="PRO_5045603474" evidence="4">
    <location>
        <begin position="21"/>
        <end position="586"/>
    </location>
</feature>
<evidence type="ECO:0000256" key="2">
    <source>
        <dbReference type="ARBA" id="ARBA00022803"/>
    </source>
</evidence>
<comment type="caution">
    <text evidence="5">The sequence shown here is derived from an EMBL/GenBank/DDBJ whole genome shotgun (WGS) entry which is preliminary data.</text>
</comment>
<evidence type="ECO:0000313" key="5">
    <source>
        <dbReference type="EMBL" id="MCX2982483.1"/>
    </source>
</evidence>
<feature type="signal peptide" evidence="4">
    <location>
        <begin position="1"/>
        <end position="20"/>
    </location>
</feature>
<dbReference type="Pfam" id="PF13181">
    <property type="entry name" value="TPR_8"/>
    <property type="match status" value="1"/>
</dbReference>
<reference evidence="5" key="1">
    <citation type="submission" date="2019-02" db="EMBL/GenBank/DDBJ databases">
        <authorList>
            <person name="Li S.-H."/>
        </authorList>
    </citation>
    <scope>NUCLEOTIDE SEQUENCE</scope>
    <source>
        <strain evidence="5">IMCC14734</strain>
    </source>
</reference>
<accession>A0ABT3TJI8</accession>
<protein>
    <submittedName>
        <fullName evidence="5">Tetratricopeptide repeat protein</fullName>
    </submittedName>
</protein>
<dbReference type="Pfam" id="PF13432">
    <property type="entry name" value="TPR_16"/>
    <property type="match status" value="2"/>
</dbReference>
<gene>
    <name evidence="5" type="ORF">EYC98_16585</name>
</gene>
<dbReference type="PANTHER" id="PTHR45586">
    <property type="entry name" value="TPR REPEAT-CONTAINING PROTEIN PA4667"/>
    <property type="match status" value="1"/>
</dbReference>
<keyword evidence="2 3" id="KW-0802">TPR repeat</keyword>
<dbReference type="InterPro" id="IPR011990">
    <property type="entry name" value="TPR-like_helical_dom_sf"/>
</dbReference>
<organism evidence="5 6">
    <name type="scientific">Candidatus Litorirhabdus singularis</name>
    <dbReference type="NCBI Taxonomy" id="2518993"/>
    <lineage>
        <taxon>Bacteria</taxon>
        <taxon>Pseudomonadati</taxon>
        <taxon>Pseudomonadota</taxon>
        <taxon>Gammaproteobacteria</taxon>
        <taxon>Cellvibrionales</taxon>
        <taxon>Halieaceae</taxon>
        <taxon>Candidatus Litorirhabdus</taxon>
    </lineage>
</organism>
<dbReference type="InterPro" id="IPR051012">
    <property type="entry name" value="CellSynth/LPSAsmb/PSIAsmb"/>
</dbReference>
<feature type="repeat" description="TPR" evidence="3">
    <location>
        <begin position="503"/>
        <end position="536"/>
    </location>
</feature>
<dbReference type="PANTHER" id="PTHR45586:SF1">
    <property type="entry name" value="LIPOPOLYSACCHARIDE ASSEMBLY PROTEIN B"/>
    <property type="match status" value="1"/>
</dbReference>
<dbReference type="InterPro" id="IPR019734">
    <property type="entry name" value="TPR_rpt"/>
</dbReference>
<dbReference type="SMART" id="SM00028">
    <property type="entry name" value="TPR"/>
    <property type="match status" value="6"/>
</dbReference>